<dbReference type="OrthoDB" id="5956991at2"/>
<comment type="caution">
    <text evidence="2">The sequence shown here is derived from an EMBL/GenBank/DDBJ whole genome shotgun (WGS) entry which is preliminary data.</text>
</comment>
<organism evidence="2 3">
    <name type="scientific">Sphingomonas jeddahensis</name>
    <dbReference type="NCBI Taxonomy" id="1915074"/>
    <lineage>
        <taxon>Bacteria</taxon>
        <taxon>Pseudomonadati</taxon>
        <taxon>Pseudomonadota</taxon>
        <taxon>Alphaproteobacteria</taxon>
        <taxon>Sphingomonadales</taxon>
        <taxon>Sphingomonadaceae</taxon>
        <taxon>Sphingomonas</taxon>
    </lineage>
</organism>
<feature type="chain" id="PRO_5012279276" evidence="1">
    <location>
        <begin position="26"/>
        <end position="135"/>
    </location>
</feature>
<gene>
    <name evidence="2" type="ORF">SPHI_21990</name>
</gene>
<keyword evidence="1" id="KW-0732">Signal</keyword>
<evidence type="ECO:0000313" key="2">
    <source>
        <dbReference type="EMBL" id="ONF95532.1"/>
    </source>
</evidence>
<dbReference type="STRING" id="1915074.SPHI_21990"/>
<evidence type="ECO:0000256" key="1">
    <source>
        <dbReference type="SAM" id="SignalP"/>
    </source>
</evidence>
<dbReference type="EMBL" id="MPSB01000010">
    <property type="protein sequence ID" value="ONF95532.1"/>
    <property type="molecule type" value="Genomic_DNA"/>
</dbReference>
<keyword evidence="3" id="KW-1185">Reference proteome</keyword>
<dbReference type="Proteomes" id="UP000188729">
    <property type="component" value="Unassembled WGS sequence"/>
</dbReference>
<sequence>MKMFAPALAAAAVLAAPLNLAPLHAAPRDKGETEFQKLIAGRVPGKPVRCLSQTSITSSYIIPGKAIVYRVGSRTYVNQPRSGADTLRRHDVLLTRNIGTNLCRTDSVRLIDRNSRFVRGFVVLGDFVPYTKAKD</sequence>
<accession>A0A1V2ES88</accession>
<protein>
    <submittedName>
        <fullName evidence="2">Uncharacterized protein</fullName>
    </submittedName>
</protein>
<dbReference type="AlphaFoldDB" id="A0A1V2ES88"/>
<name>A0A1V2ES88_9SPHN</name>
<evidence type="ECO:0000313" key="3">
    <source>
        <dbReference type="Proteomes" id="UP000188729"/>
    </source>
</evidence>
<proteinExistence type="predicted"/>
<feature type="signal peptide" evidence="1">
    <location>
        <begin position="1"/>
        <end position="25"/>
    </location>
</feature>
<dbReference type="RefSeq" id="WP_076744980.1">
    <property type="nucleotide sequence ID" value="NZ_MPSB01000010.1"/>
</dbReference>
<reference evidence="2 3" key="1">
    <citation type="submission" date="2016-11" db="EMBL/GenBank/DDBJ databases">
        <title>Genome sequence of Sphingomonas jeddahensis G39.</title>
        <authorList>
            <person name="Poehlein A."/>
            <person name="Wuebbeler J.H."/>
            <person name="Steinbuechel A."/>
            <person name="Daniel R."/>
        </authorList>
    </citation>
    <scope>NUCLEOTIDE SEQUENCE [LARGE SCALE GENOMIC DNA]</scope>
    <source>
        <strain evidence="2 3">G39</strain>
    </source>
</reference>